<proteinExistence type="predicted"/>
<protein>
    <submittedName>
        <fullName evidence="1">Uncharacterized protein</fullName>
    </submittedName>
</protein>
<dbReference type="AlphaFoldDB" id="W7F5K2"/>
<evidence type="ECO:0000313" key="2">
    <source>
        <dbReference type="Proteomes" id="UP000030688"/>
    </source>
</evidence>
<gene>
    <name evidence="1" type="ORF">PFBG_06144</name>
</gene>
<dbReference type="EMBL" id="KE123702">
    <property type="protein sequence ID" value="EUR48874.1"/>
    <property type="molecule type" value="Genomic_DNA"/>
</dbReference>
<accession>W7F5K2</accession>
<sequence>MDQKFHEKLAQRAIPPPMKIVENGTFFINHGLYDGTLEIDVPNFYNVVENGSKTRISSSISPYKRIEKMDQNFEEKLAERAIPPPMKNFKNGSIFTMGK</sequence>
<evidence type="ECO:0000313" key="1">
    <source>
        <dbReference type="EMBL" id="EUR48874.1"/>
    </source>
</evidence>
<reference evidence="1 2" key="2">
    <citation type="submission" date="2013-02" db="EMBL/GenBank/DDBJ databases">
        <title>The Genome Sequence of Plasmodium falciparum 7G8.</title>
        <authorList>
            <consortium name="The Broad Institute Genome Sequencing Platform"/>
            <consortium name="The Broad Institute Genome Sequencing Center for Infectious Disease"/>
            <person name="Neafsey D."/>
            <person name="Cheeseman I."/>
            <person name="Volkman S."/>
            <person name="Adams J."/>
            <person name="Walker B."/>
            <person name="Young S.K."/>
            <person name="Zeng Q."/>
            <person name="Gargeya S."/>
            <person name="Fitzgerald M."/>
            <person name="Haas B."/>
            <person name="Abouelleil A."/>
            <person name="Alvarado L."/>
            <person name="Arachchi H.M."/>
            <person name="Berlin A.M."/>
            <person name="Chapman S.B."/>
            <person name="Dewar J."/>
            <person name="Goldberg J."/>
            <person name="Griggs A."/>
            <person name="Gujja S."/>
            <person name="Hansen M."/>
            <person name="Howarth C."/>
            <person name="Imamovic A."/>
            <person name="Larimer J."/>
            <person name="McCowan C."/>
            <person name="Murphy C."/>
            <person name="Neiman D."/>
            <person name="Pearson M."/>
            <person name="Priest M."/>
            <person name="Roberts A."/>
            <person name="Saif S."/>
            <person name="Shea T."/>
            <person name="Sisk P."/>
            <person name="Sykes S."/>
            <person name="Wortman J."/>
            <person name="Nusbaum C."/>
            <person name="Birren B."/>
        </authorList>
    </citation>
    <scope>NUCLEOTIDE SEQUENCE [LARGE SCALE GENOMIC DNA]</scope>
    <source>
        <strain evidence="1 2">7G8</strain>
    </source>
</reference>
<reference evidence="2" key="1">
    <citation type="submission" date="2007-11" db="EMBL/GenBank/DDBJ databases">
        <authorList>
            <consortium name="The Broad Institute Genome Sequencing Platform"/>
            <person name="Volkman S.K."/>
            <person name="Daily J.P."/>
            <person name="Sarr O."/>
            <person name="Ndiaye D."/>
            <person name="Ndir O."/>
            <person name="Mboup S."/>
            <person name="Lukens A."/>
            <person name="Stange-Thomann N."/>
            <person name="Mauceli E."/>
            <person name="Gnerre S."/>
            <person name="Jaffe D."/>
            <person name="Zainoun J."/>
            <person name="Wiegand R.C."/>
            <person name="Birren B."/>
            <person name="Galagan J."/>
            <person name="Lander E."/>
            <person name="Wirth D.F."/>
        </authorList>
    </citation>
    <scope>NUCLEOTIDE SEQUENCE [LARGE SCALE GENOMIC DNA]</scope>
    <source>
        <strain evidence="2">7G8</strain>
    </source>
</reference>
<dbReference type="Proteomes" id="UP000030688">
    <property type="component" value="Unassembled WGS sequence"/>
</dbReference>
<name>W7F5K2_PLAF8</name>
<organism evidence="1 2">
    <name type="scientific">Plasmodium falciparum (isolate 7G8)</name>
    <dbReference type="NCBI Taxonomy" id="57266"/>
    <lineage>
        <taxon>Eukaryota</taxon>
        <taxon>Sar</taxon>
        <taxon>Alveolata</taxon>
        <taxon>Apicomplexa</taxon>
        <taxon>Aconoidasida</taxon>
        <taxon>Haemosporida</taxon>
        <taxon>Plasmodiidae</taxon>
        <taxon>Plasmodium</taxon>
        <taxon>Plasmodium (Laverania)</taxon>
    </lineage>
</organism>